<evidence type="ECO:0000256" key="1">
    <source>
        <dbReference type="ARBA" id="ARBA00009820"/>
    </source>
</evidence>
<dbReference type="RefSeq" id="WP_284679598.1">
    <property type="nucleotide sequence ID" value="NZ_CP060096.1"/>
</dbReference>
<dbReference type="PANTHER" id="PTHR36842">
    <property type="entry name" value="PROTEIN TOLB HOMOLOG"/>
    <property type="match status" value="1"/>
</dbReference>
<dbReference type="InterPro" id="IPR011659">
    <property type="entry name" value="WD40"/>
</dbReference>
<accession>A0A975AUX3</accession>
<organism evidence="2 3">
    <name type="scientific">Aceticella autotrophica</name>
    <dbReference type="NCBI Taxonomy" id="2755338"/>
    <lineage>
        <taxon>Bacteria</taxon>
        <taxon>Bacillati</taxon>
        <taxon>Bacillota</taxon>
        <taxon>Clostridia</taxon>
        <taxon>Thermoanaerobacterales</taxon>
        <taxon>Thermoanaerobacteraceae</taxon>
        <taxon>Aceticella</taxon>
    </lineage>
</organism>
<dbReference type="AlphaFoldDB" id="A0A975AUX3"/>
<evidence type="ECO:0000313" key="2">
    <source>
        <dbReference type="EMBL" id="QSZ26910.1"/>
    </source>
</evidence>
<keyword evidence="3" id="KW-1185">Reference proteome</keyword>
<reference evidence="2" key="1">
    <citation type="submission" date="2020-08" db="EMBL/GenBank/DDBJ databases">
        <title>Genomic insights into the carbon and energy metabolism of the first obligate autotrophic acetogenic bacterium Aceticella autotrophica gen. nov., sp. nov.</title>
        <authorList>
            <person name="Toshchakov S.V."/>
            <person name="Elcheninov A.G."/>
            <person name="Kublanov I.V."/>
            <person name="Frolov E.N."/>
            <person name="Lebedinsky A.V."/>
        </authorList>
    </citation>
    <scope>NUCLEOTIDE SEQUENCE</scope>
    <source>
        <strain evidence="2">3443-3Ac</strain>
    </source>
</reference>
<evidence type="ECO:0000313" key="3">
    <source>
        <dbReference type="Proteomes" id="UP000671913"/>
    </source>
</evidence>
<dbReference type="InterPro" id="IPR011042">
    <property type="entry name" value="6-blade_b-propeller_TolB-like"/>
</dbReference>
<comment type="similarity">
    <text evidence="1">Belongs to the TolB family.</text>
</comment>
<dbReference type="Proteomes" id="UP000671913">
    <property type="component" value="Chromosome"/>
</dbReference>
<dbReference type="PANTHER" id="PTHR36842:SF1">
    <property type="entry name" value="PROTEIN TOLB"/>
    <property type="match status" value="1"/>
</dbReference>
<dbReference type="KEGG" id="aaut:ACETAC_08505"/>
<dbReference type="SUPFAM" id="SSF82171">
    <property type="entry name" value="DPP6 N-terminal domain-like"/>
    <property type="match status" value="1"/>
</dbReference>
<dbReference type="Pfam" id="PF07676">
    <property type="entry name" value="PD40"/>
    <property type="match status" value="1"/>
</dbReference>
<sequence length="298" mass="33563">MIKKFLIIFLIFLFVFIINFHTYEAKTYVNSTDVVYGNISKVFYLAGFPGDIKLKDFTTGKVATLIKGDGGNFDVSRDGRRIVYASSKTGAWQIYIADVNRDKLSNIRMLSDGISRSEDPRLSWDGSKVVYKRNGDIVVCALDGSIIREITNTSDTEEWAPNFAPDGRIAFTRGIGDKCQIVVWDDGREQTVAPGWYPAFGEDGSLYFVGRFNDNEDDIYRILPNSTYKELLPLNAPGVSDADPHWVLGTNKYMTFNSERGNDERRYEGYIADITTNRISKIASDVLPVLNPIVIIKN</sequence>
<protein>
    <submittedName>
        <fullName evidence="2">PD40 domain-containing protein</fullName>
    </submittedName>
</protein>
<proteinExistence type="inferred from homology"/>
<dbReference type="EMBL" id="CP060096">
    <property type="protein sequence ID" value="QSZ26910.1"/>
    <property type="molecule type" value="Genomic_DNA"/>
</dbReference>
<dbReference type="Gene3D" id="2.120.10.30">
    <property type="entry name" value="TolB, C-terminal domain"/>
    <property type="match status" value="2"/>
</dbReference>
<name>A0A975AUX3_9THEO</name>
<gene>
    <name evidence="2" type="ORF">ACETAC_08505</name>
</gene>